<feature type="domain" description="SRP54-type proteins GTP-binding" evidence="11">
    <location>
        <begin position="265"/>
        <end position="278"/>
    </location>
</feature>
<evidence type="ECO:0000256" key="1">
    <source>
        <dbReference type="ARBA" id="ARBA00005450"/>
    </source>
</evidence>
<keyword evidence="5 10" id="KW-0694">RNA-binding</keyword>
<evidence type="ECO:0000256" key="8">
    <source>
        <dbReference type="ARBA" id="ARBA00023274"/>
    </source>
</evidence>
<evidence type="ECO:0000313" key="13">
    <source>
        <dbReference type="Proteomes" id="UP000007360"/>
    </source>
</evidence>
<keyword evidence="8 10" id="KW-0687">Ribonucleoprotein</keyword>
<proteinExistence type="inferred from homology"/>
<dbReference type="Proteomes" id="UP000007360">
    <property type="component" value="Unassembled WGS sequence"/>
</dbReference>
<evidence type="ECO:0000256" key="3">
    <source>
        <dbReference type="ARBA" id="ARBA00022741"/>
    </source>
</evidence>
<dbReference type="FunFam" id="3.40.50.300:FF:000022">
    <property type="entry name" value="Signal recognition particle 54 kDa subunit"/>
    <property type="match status" value="1"/>
</dbReference>
<dbReference type="InterPro" id="IPR004125">
    <property type="entry name" value="Signal_recog_particle_SRP54_M"/>
</dbReference>
<feature type="binding site" evidence="10">
    <location>
        <begin position="244"/>
        <end position="247"/>
    </location>
    <ligand>
        <name>GTP</name>
        <dbReference type="ChEBI" id="CHEBI:37565"/>
    </ligand>
</feature>
<dbReference type="PANTHER" id="PTHR11564:SF5">
    <property type="entry name" value="SIGNAL RECOGNITION PARTICLE SUBUNIT SRP54"/>
    <property type="match status" value="1"/>
</dbReference>
<dbReference type="SMART" id="SM00962">
    <property type="entry name" value="SRP54"/>
    <property type="match status" value="1"/>
</dbReference>
<dbReference type="Pfam" id="PF02978">
    <property type="entry name" value="SRP_SPB"/>
    <property type="match status" value="1"/>
</dbReference>
<dbReference type="EMBL" id="AMPO01000001">
    <property type="protein sequence ID" value="EKF86806.1"/>
    <property type="molecule type" value="Genomic_DNA"/>
</dbReference>
<comment type="domain">
    <text evidence="10">Composed of three domains: the N-terminal N domain, which is responsible for interactions with the ribosome, the central G domain, which binds GTP, and the C-terminal M domain, which binds the RNA and the signal sequence of the RNC.</text>
</comment>
<name>K2QFE5_METFP</name>
<dbReference type="InterPro" id="IPR042101">
    <property type="entry name" value="SRP54_N_sf"/>
</dbReference>
<dbReference type="HAMAP" id="MF_00306">
    <property type="entry name" value="SRP54"/>
    <property type="match status" value="1"/>
</dbReference>
<feature type="binding site" evidence="10">
    <location>
        <begin position="106"/>
        <end position="113"/>
    </location>
    <ligand>
        <name>GTP</name>
        <dbReference type="ChEBI" id="CHEBI:37565"/>
    </ligand>
</feature>
<keyword evidence="2 10" id="KW-0963">Cytoplasm</keyword>
<dbReference type="InterPro" id="IPR022941">
    <property type="entry name" value="SRP54"/>
</dbReference>
<dbReference type="Pfam" id="PF02881">
    <property type="entry name" value="SRP54_N"/>
    <property type="match status" value="1"/>
</dbReference>
<keyword evidence="13" id="KW-1185">Reference proteome</keyword>
<reference evidence="12 13" key="1">
    <citation type="journal article" date="2012" name="J. Bacteriol.">
        <title>Draft genome sequence of Methanobacterium formicicum DSM 3637, an archaebacterium isolated from the methane producer amoeba Pelomyxa palustris.</title>
        <authorList>
            <person name="Gutierrez G."/>
        </authorList>
    </citation>
    <scope>NUCLEOTIDE SEQUENCE [LARGE SCALE GENOMIC DNA]</scope>
    <source>
        <strain evidence="13">DSM 3637 / PP1</strain>
    </source>
</reference>
<dbReference type="OrthoDB" id="52849at2157"/>
<comment type="similarity">
    <text evidence="1 10">Belongs to the GTP-binding SRP family. SRP54 subfamily.</text>
</comment>
<dbReference type="PATRIC" id="fig|1204725.3.peg.185"/>
<dbReference type="GO" id="GO:0008312">
    <property type="term" value="F:7S RNA binding"/>
    <property type="evidence" value="ECO:0007669"/>
    <property type="project" value="UniProtKB-UniRule"/>
</dbReference>
<dbReference type="SMART" id="SM00382">
    <property type="entry name" value="AAA"/>
    <property type="match status" value="1"/>
</dbReference>
<dbReference type="Pfam" id="PF00448">
    <property type="entry name" value="SRP54"/>
    <property type="match status" value="1"/>
</dbReference>
<dbReference type="SUPFAM" id="SSF47446">
    <property type="entry name" value="Signal peptide-binding domain"/>
    <property type="match status" value="1"/>
</dbReference>
<comment type="catalytic activity">
    <reaction evidence="10">
        <text>GTP + H2O = GDP + phosphate + H(+)</text>
        <dbReference type="Rhea" id="RHEA:19669"/>
        <dbReference type="ChEBI" id="CHEBI:15377"/>
        <dbReference type="ChEBI" id="CHEBI:15378"/>
        <dbReference type="ChEBI" id="CHEBI:37565"/>
        <dbReference type="ChEBI" id="CHEBI:43474"/>
        <dbReference type="ChEBI" id="CHEBI:58189"/>
        <dbReference type="EC" id="3.6.5.4"/>
    </reaction>
</comment>
<evidence type="ECO:0000259" key="11">
    <source>
        <dbReference type="PROSITE" id="PS00300"/>
    </source>
</evidence>
<dbReference type="SMART" id="SM00963">
    <property type="entry name" value="SRP54_N"/>
    <property type="match status" value="1"/>
</dbReference>
<dbReference type="GO" id="GO:0005525">
    <property type="term" value="F:GTP binding"/>
    <property type="evidence" value="ECO:0007669"/>
    <property type="project" value="UniProtKB-UniRule"/>
</dbReference>
<dbReference type="InterPro" id="IPR003593">
    <property type="entry name" value="AAA+_ATPase"/>
</dbReference>
<evidence type="ECO:0000256" key="6">
    <source>
        <dbReference type="ARBA" id="ARBA00023134"/>
    </source>
</evidence>
<dbReference type="CDD" id="cd17875">
    <property type="entry name" value="SRP54_G"/>
    <property type="match status" value="1"/>
</dbReference>
<comment type="function">
    <text evidence="10">Involved in targeting and insertion of nascent membrane proteins into the cytoplasmic membrane. Binds to the hydrophobic signal sequence of the ribosome-nascent chain (RNC) as it emerges from the ribosomes. The SRP-RNC complex is then targeted to the cytoplasmic membrane where it interacts with the SRP receptor FtsY.</text>
</comment>
<feature type="binding site" evidence="10">
    <location>
        <begin position="186"/>
        <end position="190"/>
    </location>
    <ligand>
        <name>GTP</name>
        <dbReference type="ChEBI" id="CHEBI:37565"/>
    </ligand>
</feature>
<keyword evidence="7 10" id="KW-0733">Signal recognition particle</keyword>
<evidence type="ECO:0000256" key="9">
    <source>
        <dbReference type="ARBA" id="ARBA00064051"/>
    </source>
</evidence>
<dbReference type="PANTHER" id="PTHR11564">
    <property type="entry name" value="SIGNAL RECOGNITION PARTICLE 54K PROTEIN SRP54"/>
    <property type="match status" value="1"/>
</dbReference>
<dbReference type="GO" id="GO:0003924">
    <property type="term" value="F:GTPase activity"/>
    <property type="evidence" value="ECO:0007669"/>
    <property type="project" value="UniProtKB-UniRule"/>
</dbReference>
<dbReference type="GO" id="GO:0048500">
    <property type="term" value="C:signal recognition particle"/>
    <property type="evidence" value="ECO:0007669"/>
    <property type="project" value="UniProtKB-UniRule"/>
</dbReference>
<protein>
    <recommendedName>
        <fullName evidence="10">Signal recognition particle 54 kDa protein</fullName>
        <shortName evidence="10">SRP54</shortName>
        <ecNumber evidence="10">3.6.5.4</ecNumber>
    </recommendedName>
</protein>
<dbReference type="InterPro" id="IPR036225">
    <property type="entry name" value="SRP/SRP_N"/>
</dbReference>
<keyword evidence="6 10" id="KW-0342">GTP-binding</keyword>
<keyword evidence="4 10" id="KW-0378">Hydrolase</keyword>
<comment type="subcellular location">
    <subcellularLocation>
        <location evidence="10">Cytoplasm</location>
    </subcellularLocation>
    <text evidence="10">The SRP-RNC complex is targeted to the cytoplasmic membrane.</text>
</comment>
<comment type="caution">
    <text evidence="12">The sequence shown here is derived from an EMBL/GenBank/DDBJ whole genome shotgun (WGS) entry which is preliminary data.</text>
</comment>
<dbReference type="InterPro" id="IPR027417">
    <property type="entry name" value="P-loop_NTPase"/>
</dbReference>
<evidence type="ECO:0000256" key="5">
    <source>
        <dbReference type="ARBA" id="ARBA00022884"/>
    </source>
</evidence>
<evidence type="ECO:0000313" key="12">
    <source>
        <dbReference type="EMBL" id="EKF86806.1"/>
    </source>
</evidence>
<evidence type="ECO:0000256" key="10">
    <source>
        <dbReference type="HAMAP-Rule" id="MF_00306"/>
    </source>
</evidence>
<evidence type="ECO:0000256" key="7">
    <source>
        <dbReference type="ARBA" id="ARBA00023135"/>
    </source>
</evidence>
<keyword evidence="3 10" id="KW-0547">Nucleotide-binding</keyword>
<gene>
    <name evidence="10" type="primary">srp54</name>
    <name evidence="12" type="ORF">A994_00930</name>
</gene>
<evidence type="ECO:0000256" key="4">
    <source>
        <dbReference type="ARBA" id="ARBA00022801"/>
    </source>
</evidence>
<dbReference type="Gene3D" id="1.20.120.140">
    <property type="entry name" value="Signal recognition particle SRP54, nucleotide-binding domain"/>
    <property type="match status" value="1"/>
</dbReference>
<evidence type="ECO:0000256" key="2">
    <source>
        <dbReference type="ARBA" id="ARBA00022490"/>
    </source>
</evidence>
<dbReference type="AlphaFoldDB" id="K2QFE5"/>
<comment type="subunit">
    <text evidence="9 10">Part of the signal recognition particle protein translocation system, which is composed of SRP and FtsY. Archaeal SRP consists of a 7S RNA molecule of 300 nucleotides and two protein subunits: SRP54 and SRP19.</text>
</comment>
<dbReference type="InterPro" id="IPR000897">
    <property type="entry name" value="SRP54_GTPase_dom"/>
</dbReference>
<organism evidence="12 13">
    <name type="scientific">Methanobacterium formicicum (strain DSM 3637 / PP1)</name>
    <dbReference type="NCBI Taxonomy" id="1204725"/>
    <lineage>
        <taxon>Archaea</taxon>
        <taxon>Methanobacteriati</taxon>
        <taxon>Methanobacteriota</taxon>
        <taxon>Methanomada group</taxon>
        <taxon>Methanobacteria</taxon>
        <taxon>Methanobacteriales</taxon>
        <taxon>Methanobacteriaceae</taxon>
        <taxon>Methanobacterium</taxon>
    </lineage>
</organism>
<dbReference type="Gene3D" id="1.10.260.30">
    <property type="entry name" value="Signal recognition particle, SRP54 subunit, M-domain"/>
    <property type="match status" value="1"/>
</dbReference>
<dbReference type="SUPFAM" id="SSF52540">
    <property type="entry name" value="P-loop containing nucleoside triphosphate hydrolases"/>
    <property type="match status" value="1"/>
</dbReference>
<dbReference type="InterPro" id="IPR036891">
    <property type="entry name" value="Signal_recog_part_SRP54_M_sf"/>
</dbReference>
<dbReference type="RefSeq" id="WP_004029374.1">
    <property type="nucleotide sequence ID" value="NZ_AMPO01000001.1"/>
</dbReference>
<dbReference type="GO" id="GO:0006614">
    <property type="term" value="P:SRP-dependent cotranslational protein targeting to membrane"/>
    <property type="evidence" value="ECO:0007669"/>
    <property type="project" value="InterPro"/>
</dbReference>
<dbReference type="SUPFAM" id="SSF47364">
    <property type="entry name" value="Domain of the SRP/SRP receptor G-proteins"/>
    <property type="match status" value="1"/>
</dbReference>
<dbReference type="InterPro" id="IPR013822">
    <property type="entry name" value="Signal_recog_particl_SRP54_hlx"/>
</dbReference>
<dbReference type="EC" id="3.6.5.4" evidence="10"/>
<dbReference type="Gene3D" id="3.40.50.300">
    <property type="entry name" value="P-loop containing nucleotide triphosphate hydrolases"/>
    <property type="match status" value="1"/>
</dbReference>
<dbReference type="PROSITE" id="PS00300">
    <property type="entry name" value="SRP54"/>
    <property type="match status" value="1"/>
</dbReference>
<accession>K2QFE5</accession>
<sequence length="443" mass="49459">MLGNLGKNLTNTMKKLAGMTIIDEEVVKEVIKDIQRALIQSDVNIKLVLNLSKTIEDRALNEKPPKGVTAKEHVIKIVYEELVHLLGDKAAEVEIDKKPYKILFVGLQGSGKTTTIGKMAKYLQKKGFNPALICTDTWRPAAYEQLRQLTESLNLSLYGDPNNKDALDLARKGLKEFKKQDLIIVDTAGRHKEEKDLLDEMEQISAVVEPDEVMLVIDGTIGQQAKEQALAFSKTTKIGSIVITKLDGSAKGGGALSAVAEIGAPIKFIGTGERIEDLEVFDPERFISRLLGMGDIRSLIERAEEIAEEDVDAEAMDAMLSGKFTLKDMYSQFEMMNKMGPMQQVMNMLPGMGNKLPKNASQVTEEKLSKYKILMDSMTEQELTHPEIIKQSRVKRIARGSGMRNEDVKELLKYYQVTKKAIKGFGKRKMGGPMGQMMRQMMR</sequence>